<evidence type="ECO:0000256" key="2">
    <source>
        <dbReference type="ARBA" id="ARBA00007599"/>
    </source>
</evidence>
<dbReference type="eggNOG" id="COG0802">
    <property type="taxonomic scope" value="Bacteria"/>
</dbReference>
<dbReference type="PATRIC" id="fig|765912.4.peg.1660"/>
<keyword evidence="5" id="KW-0819">tRNA processing</keyword>
<evidence type="ECO:0000256" key="8">
    <source>
        <dbReference type="ARBA" id="ARBA00022840"/>
    </source>
</evidence>
<accession>L0GYN2</accession>
<dbReference type="Proteomes" id="UP000010816">
    <property type="component" value="Chromosome"/>
</dbReference>
<comment type="similarity">
    <text evidence="2">Belongs to the TsaE family.</text>
</comment>
<dbReference type="EMBL" id="CP003051">
    <property type="protein sequence ID" value="AGA90470.1"/>
    <property type="molecule type" value="Genomic_DNA"/>
</dbReference>
<dbReference type="KEGG" id="tmb:Thimo_1693"/>
<keyword evidence="6" id="KW-0479">Metal-binding</keyword>
<dbReference type="OrthoDB" id="9800307at2"/>
<name>L0GYN2_9GAMM</name>
<dbReference type="Pfam" id="PF02367">
    <property type="entry name" value="TsaE"/>
    <property type="match status" value="1"/>
</dbReference>
<dbReference type="GO" id="GO:0005524">
    <property type="term" value="F:ATP binding"/>
    <property type="evidence" value="ECO:0007669"/>
    <property type="project" value="UniProtKB-KW"/>
</dbReference>
<protein>
    <recommendedName>
        <fullName evidence="3">tRNA threonylcarbamoyladenosine biosynthesis protein TsaE</fullName>
    </recommendedName>
    <alternativeName>
        <fullName evidence="10">t(6)A37 threonylcarbamoyladenosine biosynthesis protein TsaE</fullName>
    </alternativeName>
</protein>
<dbReference type="HOGENOM" id="CLU_087829_2_2_6"/>
<evidence type="ECO:0000256" key="7">
    <source>
        <dbReference type="ARBA" id="ARBA00022741"/>
    </source>
</evidence>
<dbReference type="Gene3D" id="3.40.50.300">
    <property type="entry name" value="P-loop containing nucleotide triphosphate hydrolases"/>
    <property type="match status" value="1"/>
</dbReference>
<comment type="subcellular location">
    <subcellularLocation>
        <location evidence="1">Cytoplasm</location>
    </subcellularLocation>
</comment>
<dbReference type="GO" id="GO:0002949">
    <property type="term" value="P:tRNA threonylcarbamoyladenosine modification"/>
    <property type="evidence" value="ECO:0007669"/>
    <property type="project" value="InterPro"/>
</dbReference>
<evidence type="ECO:0000256" key="5">
    <source>
        <dbReference type="ARBA" id="ARBA00022694"/>
    </source>
</evidence>
<evidence type="ECO:0000256" key="1">
    <source>
        <dbReference type="ARBA" id="ARBA00004496"/>
    </source>
</evidence>
<evidence type="ECO:0000313" key="11">
    <source>
        <dbReference type="EMBL" id="AGA90470.1"/>
    </source>
</evidence>
<keyword evidence="7" id="KW-0547">Nucleotide-binding</keyword>
<keyword evidence="8" id="KW-0067">ATP-binding</keyword>
<proteinExistence type="inferred from homology"/>
<evidence type="ECO:0000256" key="9">
    <source>
        <dbReference type="ARBA" id="ARBA00022842"/>
    </source>
</evidence>
<organism evidence="11 12">
    <name type="scientific">Thioflavicoccus mobilis 8321</name>
    <dbReference type="NCBI Taxonomy" id="765912"/>
    <lineage>
        <taxon>Bacteria</taxon>
        <taxon>Pseudomonadati</taxon>
        <taxon>Pseudomonadota</taxon>
        <taxon>Gammaproteobacteria</taxon>
        <taxon>Chromatiales</taxon>
        <taxon>Chromatiaceae</taxon>
        <taxon>Thioflavicoccus</taxon>
    </lineage>
</organism>
<dbReference type="PANTHER" id="PTHR33540:SF2">
    <property type="entry name" value="TRNA THREONYLCARBAMOYLADENOSINE BIOSYNTHESIS PROTEIN TSAE"/>
    <property type="match status" value="1"/>
</dbReference>
<sequence length="164" mass="17674">MIRLSLEGEARQEGLGHRLAPLLTGRLLIFLEGDLGAGKTTLVRGILRGLGHRGAVKSPTYTLIEPYELGGRLVYHLDLYRLGDPQELEYLGLRDLLDEDALVLVEWPERGAGILPGADVTVRILYAGYASRTLELAAGTDRGRTVLAAVSEAPRDSPNSSAAS</sequence>
<keyword evidence="12" id="KW-1185">Reference proteome</keyword>
<evidence type="ECO:0000256" key="3">
    <source>
        <dbReference type="ARBA" id="ARBA00019010"/>
    </source>
</evidence>
<dbReference type="InterPro" id="IPR003442">
    <property type="entry name" value="T6A_TsaE"/>
</dbReference>
<evidence type="ECO:0000256" key="10">
    <source>
        <dbReference type="ARBA" id="ARBA00032441"/>
    </source>
</evidence>
<evidence type="ECO:0000256" key="4">
    <source>
        <dbReference type="ARBA" id="ARBA00022490"/>
    </source>
</evidence>
<reference evidence="11 12" key="1">
    <citation type="submission" date="2011-09" db="EMBL/GenBank/DDBJ databases">
        <title>Complete sequence of chromosome of Thioflavicoccus mobilis 8321.</title>
        <authorList>
            <consortium name="US DOE Joint Genome Institute"/>
            <person name="Lucas S."/>
            <person name="Han J."/>
            <person name="Lapidus A."/>
            <person name="Cheng J.-F."/>
            <person name="Goodwin L."/>
            <person name="Pitluck S."/>
            <person name="Peters L."/>
            <person name="Ovchinnikova G."/>
            <person name="Lu M."/>
            <person name="Detter J.C."/>
            <person name="Han C."/>
            <person name="Tapia R."/>
            <person name="Land M."/>
            <person name="Hauser L."/>
            <person name="Kyrpides N."/>
            <person name="Ivanova N."/>
            <person name="Pagani I."/>
            <person name="Vogl K."/>
            <person name="Liu Z."/>
            <person name="Imhoff J."/>
            <person name="Thiel V."/>
            <person name="Frigaard N.-U."/>
            <person name="Bryant D."/>
            <person name="Woyke T."/>
        </authorList>
    </citation>
    <scope>NUCLEOTIDE SEQUENCE [LARGE SCALE GENOMIC DNA]</scope>
    <source>
        <strain evidence="11 12">8321</strain>
    </source>
</reference>
<keyword evidence="4" id="KW-0963">Cytoplasm</keyword>
<dbReference type="PANTHER" id="PTHR33540">
    <property type="entry name" value="TRNA THREONYLCARBAMOYLADENOSINE BIOSYNTHESIS PROTEIN TSAE"/>
    <property type="match status" value="1"/>
</dbReference>
<dbReference type="RefSeq" id="WP_015280611.1">
    <property type="nucleotide sequence ID" value="NC_019940.1"/>
</dbReference>
<keyword evidence="9" id="KW-0460">Magnesium</keyword>
<dbReference type="GO" id="GO:0046872">
    <property type="term" value="F:metal ion binding"/>
    <property type="evidence" value="ECO:0007669"/>
    <property type="project" value="UniProtKB-KW"/>
</dbReference>
<gene>
    <name evidence="11" type="ORF">Thimo_1693</name>
</gene>
<dbReference type="InterPro" id="IPR027417">
    <property type="entry name" value="P-loop_NTPase"/>
</dbReference>
<dbReference type="SUPFAM" id="SSF52540">
    <property type="entry name" value="P-loop containing nucleoside triphosphate hydrolases"/>
    <property type="match status" value="1"/>
</dbReference>
<dbReference type="NCBIfam" id="TIGR00150">
    <property type="entry name" value="T6A_YjeE"/>
    <property type="match status" value="1"/>
</dbReference>
<evidence type="ECO:0000256" key="6">
    <source>
        <dbReference type="ARBA" id="ARBA00022723"/>
    </source>
</evidence>
<dbReference type="STRING" id="765912.Thimo_1693"/>
<dbReference type="GO" id="GO:0005737">
    <property type="term" value="C:cytoplasm"/>
    <property type="evidence" value="ECO:0007669"/>
    <property type="project" value="UniProtKB-SubCell"/>
</dbReference>
<evidence type="ECO:0000313" key="12">
    <source>
        <dbReference type="Proteomes" id="UP000010816"/>
    </source>
</evidence>
<dbReference type="AlphaFoldDB" id="L0GYN2"/>